<feature type="region of interest" description="Disordered" evidence="1">
    <location>
        <begin position="74"/>
        <end position="108"/>
    </location>
</feature>
<evidence type="ECO:0000313" key="2">
    <source>
        <dbReference type="EMBL" id="PNG26858.1"/>
    </source>
</evidence>
<proteinExistence type="predicted"/>
<sequence>MNWTAPAPELPSASQPAGPLREAIVTACCVVTVTVCLAFAIDHRQAASLSAPTASSRGEAPRGAARAELSFAPVAAPSQQPAPRAEKSGAAGQKPAQEIAPATGADRPTLTRSIGRAEAEMTIAPVRLAPTPPAGAPVRVVLMVSSGEQGSKQVEDVRRALAAAGLEIAAVNVADKPVTKPGVAYYFRPDRDAAIALRETIAPVIGAVDVQAAELRAAGQKGLLPSPGSIEISIP</sequence>
<evidence type="ECO:0000313" key="3">
    <source>
        <dbReference type="Proteomes" id="UP000236286"/>
    </source>
</evidence>
<protein>
    <submittedName>
        <fullName evidence="2">Uncharacterized protein</fullName>
    </submittedName>
</protein>
<name>A0A2J7TJB4_METSI</name>
<dbReference type="Proteomes" id="UP000236286">
    <property type="component" value="Unassembled WGS sequence"/>
</dbReference>
<evidence type="ECO:0000256" key="1">
    <source>
        <dbReference type="SAM" id="MobiDB-lite"/>
    </source>
</evidence>
<reference evidence="2 3" key="1">
    <citation type="submission" date="2017-10" db="EMBL/GenBank/DDBJ databases">
        <title>Genome announcement of Methylocella silvestris TVC from permafrost.</title>
        <authorList>
            <person name="Wang J."/>
            <person name="Geng K."/>
            <person name="Ul-Haque F."/>
            <person name="Crombie A.T."/>
            <person name="Street L.E."/>
            <person name="Wookey P.A."/>
            <person name="Murrell J.C."/>
            <person name="Pratscher J."/>
        </authorList>
    </citation>
    <scope>NUCLEOTIDE SEQUENCE [LARGE SCALE GENOMIC DNA]</scope>
    <source>
        <strain evidence="2 3">TVC</strain>
    </source>
</reference>
<feature type="compositionally biased region" description="Low complexity" evidence="1">
    <location>
        <begin position="74"/>
        <end position="83"/>
    </location>
</feature>
<dbReference type="EMBL" id="PDZR01000004">
    <property type="protein sequence ID" value="PNG26858.1"/>
    <property type="molecule type" value="Genomic_DNA"/>
</dbReference>
<gene>
    <name evidence="2" type="ORF">CR492_05950</name>
</gene>
<dbReference type="AlphaFoldDB" id="A0A2J7TJB4"/>
<accession>A0A2J7TJB4</accession>
<organism evidence="2 3">
    <name type="scientific">Methylocella silvestris</name>
    <dbReference type="NCBI Taxonomy" id="199596"/>
    <lineage>
        <taxon>Bacteria</taxon>
        <taxon>Pseudomonadati</taxon>
        <taxon>Pseudomonadota</taxon>
        <taxon>Alphaproteobacteria</taxon>
        <taxon>Hyphomicrobiales</taxon>
        <taxon>Beijerinckiaceae</taxon>
        <taxon>Methylocella</taxon>
    </lineage>
</organism>
<comment type="caution">
    <text evidence="2">The sequence shown here is derived from an EMBL/GenBank/DDBJ whole genome shotgun (WGS) entry which is preliminary data.</text>
</comment>